<dbReference type="Pfam" id="PF00534">
    <property type="entry name" value="Glycos_transf_1"/>
    <property type="match status" value="1"/>
</dbReference>
<dbReference type="SUPFAM" id="SSF53756">
    <property type="entry name" value="UDP-Glycosyltransferase/glycogen phosphorylase"/>
    <property type="match status" value="1"/>
</dbReference>
<accession>A0A7K4HP55</accession>
<dbReference type="Proteomes" id="UP000570823">
    <property type="component" value="Unassembled WGS sequence"/>
</dbReference>
<dbReference type="AlphaFoldDB" id="A0A7K4HP55"/>
<keyword evidence="3" id="KW-0808">Transferase</keyword>
<name>A0A7K4HP55_9EURY</name>
<dbReference type="InterPro" id="IPR001296">
    <property type="entry name" value="Glyco_trans_1"/>
</dbReference>
<evidence type="ECO:0000259" key="1">
    <source>
        <dbReference type="Pfam" id="PF00534"/>
    </source>
</evidence>
<keyword evidence="4" id="KW-1185">Reference proteome</keyword>
<dbReference type="InterPro" id="IPR050194">
    <property type="entry name" value="Glycosyltransferase_grp1"/>
</dbReference>
<dbReference type="Pfam" id="PF13439">
    <property type="entry name" value="Glyco_transf_4"/>
    <property type="match status" value="1"/>
</dbReference>
<dbReference type="EMBL" id="JABXWR010000001">
    <property type="protein sequence ID" value="NVO67054.1"/>
    <property type="molecule type" value="Genomic_DNA"/>
</dbReference>
<evidence type="ECO:0000259" key="2">
    <source>
        <dbReference type="Pfam" id="PF13439"/>
    </source>
</evidence>
<proteinExistence type="predicted"/>
<dbReference type="Gene3D" id="3.40.50.2000">
    <property type="entry name" value="Glycogen Phosphorylase B"/>
    <property type="match status" value="2"/>
</dbReference>
<dbReference type="CDD" id="cd03801">
    <property type="entry name" value="GT4_PimA-like"/>
    <property type="match status" value="1"/>
</dbReference>
<organism evidence="3 4">
    <name type="scientific">Methanofollis tationis</name>
    <dbReference type="NCBI Taxonomy" id="81417"/>
    <lineage>
        <taxon>Archaea</taxon>
        <taxon>Methanobacteriati</taxon>
        <taxon>Methanobacteriota</taxon>
        <taxon>Stenosarchaea group</taxon>
        <taxon>Methanomicrobia</taxon>
        <taxon>Methanomicrobiales</taxon>
        <taxon>Methanomicrobiaceae</taxon>
        <taxon>Methanofollis</taxon>
    </lineage>
</organism>
<sequence length="395" mass="43500">MRIGYFTQTFPYKNLETGDLTEPYIGGGVEMVAYHLARQMAARGHEISIFTTAIGSDTVVEDYPGITVIRYGRRFSIGHSPFSPGILYRPFFSGVRPDIVHAHMGNHPAPLIGCLYAGRETPFVVTYHGDYSGGFGGPGRRLGVYLQNTVLCKKLLTRADAIIALSKEQSGQSDYLRDFHSKIRHIPNGVAIEDFCTPYSKAECIQRLGLPETGRIVLFVGGLTPVKAPDVLIKAMKYVVEEFPDAYLVFVGDGQMKGELVRLCRSSGVEDRVRFAGFVTEEEKTLYYNAAEIFVLPSVLTSESFGIVLLEASAASLPLVVSDLECFRAIVEEGYNGVCAHCGDPADLADRILSLLKNDEVRDRIGKNAREKAEAFRWEKVAEMTEDVYSGLIGG</sequence>
<dbReference type="OrthoDB" id="109596at2157"/>
<evidence type="ECO:0000313" key="4">
    <source>
        <dbReference type="Proteomes" id="UP000570823"/>
    </source>
</evidence>
<dbReference type="InterPro" id="IPR028098">
    <property type="entry name" value="Glyco_trans_4-like_N"/>
</dbReference>
<reference evidence="3 4" key="1">
    <citation type="submission" date="2020-06" db="EMBL/GenBank/DDBJ databases">
        <title>Methanofollis fontis sp. nov., a methanogen isolated from marine sediments near a cold seep at Four-Way Closure Ridge offshore southwestern Taiwan.</title>
        <authorList>
            <person name="Chen S.-C."/>
            <person name="Teng N.-H."/>
            <person name="Lin Y.-S."/>
            <person name="Lai M.-C."/>
            <person name="Chen H.-H."/>
            <person name="Wang C.-C."/>
        </authorList>
    </citation>
    <scope>NUCLEOTIDE SEQUENCE [LARGE SCALE GENOMIC DNA]</scope>
    <source>
        <strain evidence="3 4">DSM 2702</strain>
    </source>
</reference>
<gene>
    <name evidence="3" type="ORF">HWN36_06975</name>
</gene>
<dbReference type="PANTHER" id="PTHR45947">
    <property type="entry name" value="SULFOQUINOVOSYL TRANSFERASE SQD2"/>
    <property type="match status" value="1"/>
</dbReference>
<comment type="caution">
    <text evidence="3">The sequence shown here is derived from an EMBL/GenBank/DDBJ whole genome shotgun (WGS) entry which is preliminary data.</text>
</comment>
<dbReference type="RefSeq" id="WP_176788689.1">
    <property type="nucleotide sequence ID" value="NZ_JABXWR010000001.1"/>
</dbReference>
<protein>
    <submittedName>
        <fullName evidence="3">Glycosyltransferase family 4 protein</fullName>
    </submittedName>
</protein>
<dbReference type="PANTHER" id="PTHR45947:SF3">
    <property type="entry name" value="SULFOQUINOVOSYL TRANSFERASE SQD2"/>
    <property type="match status" value="1"/>
</dbReference>
<feature type="domain" description="Glycosyl transferase family 1" evidence="1">
    <location>
        <begin position="203"/>
        <end position="371"/>
    </location>
</feature>
<feature type="domain" description="Glycosyltransferase subfamily 4-like N-terminal" evidence="2">
    <location>
        <begin position="27"/>
        <end position="193"/>
    </location>
</feature>
<dbReference type="GO" id="GO:0016757">
    <property type="term" value="F:glycosyltransferase activity"/>
    <property type="evidence" value="ECO:0007669"/>
    <property type="project" value="InterPro"/>
</dbReference>
<evidence type="ECO:0000313" key="3">
    <source>
        <dbReference type="EMBL" id="NVO67054.1"/>
    </source>
</evidence>